<evidence type="ECO:0000259" key="2">
    <source>
        <dbReference type="Pfam" id="PF13283"/>
    </source>
</evidence>
<accession>A0A1G9VNX9</accession>
<dbReference type="Pfam" id="PF13283">
    <property type="entry name" value="NfrA_C"/>
    <property type="match status" value="1"/>
</dbReference>
<feature type="domain" description="Bacteriophage N4 adsorption protein A C-terminal" evidence="2">
    <location>
        <begin position="402"/>
        <end position="556"/>
    </location>
</feature>
<evidence type="ECO:0000313" key="3">
    <source>
        <dbReference type="EMBL" id="SDM73914.1"/>
    </source>
</evidence>
<evidence type="ECO:0000256" key="1">
    <source>
        <dbReference type="SAM" id="SignalP"/>
    </source>
</evidence>
<sequence>MSAKMKSRGRGRFTRTAMLLGASAAALGWVTTAGADLSPEEIASARDHAFQLNAQGRCSEAMPIWEELGSVLGRASDYLDAANCAIETGDSARAVSDLWEVVRRRDQLDTGQQLFALRSLGYQAEAQGDWDRSLIGWDYAAQLSNAPSDKLQAARAARLSGRIGDAQSRLWQVRPGEFQGLQLAQYYDEQAQVLRESQPGMAAQYMARAIAIDDQTWRRFDHGLMLQAAGEPRAAIGEFRAVLAQDPANTDVRLSLAYALRGIGANAEAADHFGQVIALQPGNAGILEDQAYAYKDAGQEAEAAAAFIGVIDLLQAQGGDAEHLYRVRREVTELERRTSGFIYTSYRNEGVSLSGGLQDSVSSSSIGAEFTWRPDALYENGRGITLFARGYAGMEPGSYSLDSDSGQLGFGARWKPFQSVDFNLSGERLVALGDNARDDWLLRASYGWTNGYDWRPEAASWNYTSVYADLAYIPGDNEYFGAYAQVRQGRRFRTAEGWTVTPYVTAIAQYSDDQYGSQDRFEAGPGISVSHWFDSDDYHAYRRRVDFDVEYLYDFDTGGDALMARVVFSF</sequence>
<name>A0A1G9VNX9_9PROT</name>
<keyword evidence="4" id="KW-1185">Reference proteome</keyword>
<dbReference type="SUPFAM" id="SSF48452">
    <property type="entry name" value="TPR-like"/>
    <property type="match status" value="2"/>
</dbReference>
<proteinExistence type="predicted"/>
<dbReference type="AlphaFoldDB" id="A0A1G9VNX9"/>
<dbReference type="Proteomes" id="UP000199759">
    <property type="component" value="Unassembled WGS sequence"/>
</dbReference>
<feature type="signal peptide" evidence="1">
    <location>
        <begin position="1"/>
        <end position="35"/>
    </location>
</feature>
<dbReference type="InterPro" id="IPR011990">
    <property type="entry name" value="TPR-like_helical_dom_sf"/>
</dbReference>
<dbReference type="OrthoDB" id="7399085at2"/>
<protein>
    <submittedName>
        <fullName evidence="3">Bacteriophage N adsorption protein A C-term</fullName>
    </submittedName>
</protein>
<organism evidence="3 4">
    <name type="scientific">Maricaulis salignorans</name>
    <dbReference type="NCBI Taxonomy" id="144026"/>
    <lineage>
        <taxon>Bacteria</taxon>
        <taxon>Pseudomonadati</taxon>
        <taxon>Pseudomonadota</taxon>
        <taxon>Alphaproteobacteria</taxon>
        <taxon>Maricaulales</taxon>
        <taxon>Maricaulaceae</taxon>
        <taxon>Maricaulis</taxon>
    </lineage>
</organism>
<dbReference type="EMBL" id="FNHG01000020">
    <property type="protein sequence ID" value="SDM73914.1"/>
    <property type="molecule type" value="Genomic_DNA"/>
</dbReference>
<keyword evidence="1" id="KW-0732">Signal</keyword>
<gene>
    <name evidence="3" type="ORF">SAMN04488568_12027</name>
</gene>
<dbReference type="Gene3D" id="1.25.40.10">
    <property type="entry name" value="Tetratricopeptide repeat domain"/>
    <property type="match status" value="1"/>
</dbReference>
<evidence type="ECO:0000313" key="4">
    <source>
        <dbReference type="Proteomes" id="UP000199759"/>
    </source>
</evidence>
<feature type="chain" id="PRO_5011661404" evidence="1">
    <location>
        <begin position="36"/>
        <end position="570"/>
    </location>
</feature>
<reference evidence="3 4" key="1">
    <citation type="submission" date="2016-10" db="EMBL/GenBank/DDBJ databases">
        <authorList>
            <person name="de Groot N.N."/>
        </authorList>
    </citation>
    <scope>NUCLEOTIDE SEQUENCE [LARGE SCALE GENOMIC DNA]</scope>
    <source>
        <strain evidence="3 4">DSM 16077</strain>
    </source>
</reference>
<dbReference type="STRING" id="144026.SAMN04488568_12027"/>
<dbReference type="InterPro" id="IPR025137">
    <property type="entry name" value="NfrA_C"/>
</dbReference>
<dbReference type="RefSeq" id="WP_091771517.1">
    <property type="nucleotide sequence ID" value="NZ_FNHG01000020.1"/>
</dbReference>